<evidence type="ECO:0000313" key="2">
    <source>
        <dbReference type="EMBL" id="MPC76299.1"/>
    </source>
</evidence>
<reference evidence="2 3" key="1">
    <citation type="submission" date="2019-05" db="EMBL/GenBank/DDBJ databases">
        <title>Another draft genome of Portunus trituberculatus and its Hox gene families provides insights of decapod evolution.</title>
        <authorList>
            <person name="Jeong J.-H."/>
            <person name="Song I."/>
            <person name="Kim S."/>
            <person name="Choi T."/>
            <person name="Kim D."/>
            <person name="Ryu S."/>
            <person name="Kim W."/>
        </authorList>
    </citation>
    <scope>NUCLEOTIDE SEQUENCE [LARGE SCALE GENOMIC DNA]</scope>
    <source>
        <tissue evidence="2">Muscle</tissue>
    </source>
</reference>
<keyword evidence="3" id="KW-1185">Reference proteome</keyword>
<feature type="compositionally biased region" description="Acidic residues" evidence="1">
    <location>
        <begin position="39"/>
        <end position="48"/>
    </location>
</feature>
<dbReference type="EMBL" id="VSRR010043040">
    <property type="protein sequence ID" value="MPC76299.1"/>
    <property type="molecule type" value="Genomic_DNA"/>
</dbReference>
<protein>
    <submittedName>
        <fullName evidence="2">Uncharacterized protein</fullName>
    </submittedName>
</protein>
<feature type="compositionally biased region" description="Polar residues" evidence="1">
    <location>
        <begin position="1"/>
        <end position="18"/>
    </location>
</feature>
<sequence length="82" mass="9690">MYQQKPSHYQTFLINKTQTQEEKSADEVKARRKSREDNTEQEVSEASEQETRSEMKARRGVEKITQSKECEKSEQTAKHKLK</sequence>
<feature type="compositionally biased region" description="Basic and acidic residues" evidence="1">
    <location>
        <begin position="19"/>
        <end position="38"/>
    </location>
</feature>
<feature type="region of interest" description="Disordered" evidence="1">
    <location>
        <begin position="1"/>
        <end position="82"/>
    </location>
</feature>
<proteinExistence type="predicted"/>
<comment type="caution">
    <text evidence="2">The sequence shown here is derived from an EMBL/GenBank/DDBJ whole genome shotgun (WGS) entry which is preliminary data.</text>
</comment>
<dbReference type="AlphaFoldDB" id="A0A5B7I305"/>
<gene>
    <name evidence="2" type="ORF">E2C01_070709</name>
</gene>
<feature type="compositionally biased region" description="Basic and acidic residues" evidence="1">
    <location>
        <begin position="49"/>
        <end position="82"/>
    </location>
</feature>
<organism evidence="2 3">
    <name type="scientific">Portunus trituberculatus</name>
    <name type="common">Swimming crab</name>
    <name type="synonym">Neptunus trituberculatus</name>
    <dbReference type="NCBI Taxonomy" id="210409"/>
    <lineage>
        <taxon>Eukaryota</taxon>
        <taxon>Metazoa</taxon>
        <taxon>Ecdysozoa</taxon>
        <taxon>Arthropoda</taxon>
        <taxon>Crustacea</taxon>
        <taxon>Multicrustacea</taxon>
        <taxon>Malacostraca</taxon>
        <taxon>Eumalacostraca</taxon>
        <taxon>Eucarida</taxon>
        <taxon>Decapoda</taxon>
        <taxon>Pleocyemata</taxon>
        <taxon>Brachyura</taxon>
        <taxon>Eubrachyura</taxon>
        <taxon>Portunoidea</taxon>
        <taxon>Portunidae</taxon>
        <taxon>Portuninae</taxon>
        <taxon>Portunus</taxon>
    </lineage>
</organism>
<evidence type="ECO:0000313" key="3">
    <source>
        <dbReference type="Proteomes" id="UP000324222"/>
    </source>
</evidence>
<accession>A0A5B7I305</accession>
<evidence type="ECO:0000256" key="1">
    <source>
        <dbReference type="SAM" id="MobiDB-lite"/>
    </source>
</evidence>
<dbReference type="Proteomes" id="UP000324222">
    <property type="component" value="Unassembled WGS sequence"/>
</dbReference>
<name>A0A5B7I305_PORTR</name>